<proteinExistence type="inferred from homology"/>
<evidence type="ECO:0000256" key="2">
    <source>
        <dbReference type="ARBA" id="ARBA00006293"/>
    </source>
</evidence>
<evidence type="ECO:0000256" key="4">
    <source>
        <dbReference type="ARBA" id="ARBA00022989"/>
    </source>
</evidence>
<evidence type="ECO:0000256" key="5">
    <source>
        <dbReference type="ARBA" id="ARBA00023136"/>
    </source>
</evidence>
<dbReference type="AlphaFoldDB" id="A0A8H7E3D8"/>
<reference evidence="7" key="1">
    <citation type="submission" date="2020-02" db="EMBL/GenBank/DDBJ databases">
        <authorList>
            <person name="Palmer J.M."/>
        </authorList>
    </citation>
    <scope>NUCLEOTIDE SEQUENCE</scope>
    <source>
        <strain evidence="7">EPUS1.4</strain>
        <tissue evidence="7">Thallus</tissue>
    </source>
</reference>
<keyword evidence="5 6" id="KW-0472">Membrane</keyword>
<name>A0A8H7E3D8_9EURO</name>
<comment type="caution">
    <text evidence="7">The sequence shown here is derived from an EMBL/GenBank/DDBJ whole genome shotgun (WGS) entry which is preliminary data.</text>
</comment>
<dbReference type="Proteomes" id="UP000606974">
    <property type="component" value="Unassembled WGS sequence"/>
</dbReference>
<dbReference type="InterPro" id="IPR007881">
    <property type="entry name" value="UNC-50"/>
</dbReference>
<accession>A0A8H7E3D8</accession>
<dbReference type="PANTHER" id="PTHR12841">
    <property type="entry name" value="PROTEIN UNC-50 HOMOLOG"/>
    <property type="match status" value="1"/>
</dbReference>
<keyword evidence="3 6" id="KW-0812">Transmembrane</keyword>
<evidence type="ECO:0000256" key="3">
    <source>
        <dbReference type="ARBA" id="ARBA00022692"/>
    </source>
</evidence>
<organism evidence="7 8">
    <name type="scientific">Endocarpon pusillum</name>
    <dbReference type="NCBI Taxonomy" id="364733"/>
    <lineage>
        <taxon>Eukaryota</taxon>
        <taxon>Fungi</taxon>
        <taxon>Dikarya</taxon>
        <taxon>Ascomycota</taxon>
        <taxon>Pezizomycotina</taxon>
        <taxon>Eurotiomycetes</taxon>
        <taxon>Chaetothyriomycetidae</taxon>
        <taxon>Verrucariales</taxon>
        <taxon>Verrucariaceae</taxon>
        <taxon>Endocarpon</taxon>
    </lineage>
</organism>
<gene>
    <name evidence="7" type="ORF">GJ744_011570</name>
</gene>
<dbReference type="GO" id="GO:0000139">
    <property type="term" value="C:Golgi membrane"/>
    <property type="evidence" value="ECO:0007669"/>
    <property type="project" value="TreeGrafter"/>
</dbReference>
<feature type="transmembrane region" description="Helical" evidence="6">
    <location>
        <begin position="226"/>
        <end position="249"/>
    </location>
</feature>
<comment type="similarity">
    <text evidence="2">Belongs to the unc-50 family.</text>
</comment>
<evidence type="ECO:0000256" key="6">
    <source>
        <dbReference type="SAM" id="Phobius"/>
    </source>
</evidence>
<dbReference type="OrthoDB" id="10027013at2759"/>
<dbReference type="EMBL" id="JAACFV010000083">
    <property type="protein sequence ID" value="KAF7506638.1"/>
    <property type="molecule type" value="Genomic_DNA"/>
</dbReference>
<keyword evidence="8" id="KW-1185">Reference proteome</keyword>
<feature type="transmembrane region" description="Helical" evidence="6">
    <location>
        <begin position="165"/>
        <end position="185"/>
    </location>
</feature>
<evidence type="ECO:0008006" key="9">
    <source>
        <dbReference type="Google" id="ProtNLM"/>
    </source>
</evidence>
<dbReference type="PANTHER" id="PTHR12841:SF6">
    <property type="entry name" value="PROTEIN UNC-50 HOMOLOG"/>
    <property type="match status" value="1"/>
</dbReference>
<dbReference type="Pfam" id="PF05216">
    <property type="entry name" value="UNC-50"/>
    <property type="match status" value="1"/>
</dbReference>
<feature type="transmembrane region" description="Helical" evidence="6">
    <location>
        <begin position="197"/>
        <end position="214"/>
    </location>
</feature>
<evidence type="ECO:0000313" key="8">
    <source>
        <dbReference type="Proteomes" id="UP000606974"/>
    </source>
</evidence>
<feature type="transmembrane region" description="Helical" evidence="6">
    <location>
        <begin position="54"/>
        <end position="72"/>
    </location>
</feature>
<comment type="subcellular location">
    <subcellularLocation>
        <location evidence="1">Membrane</location>
        <topology evidence="1">Multi-pass membrane protein</topology>
    </subcellularLocation>
</comment>
<keyword evidence="4 6" id="KW-1133">Transmembrane helix</keyword>
<evidence type="ECO:0000256" key="1">
    <source>
        <dbReference type="ARBA" id="ARBA00004141"/>
    </source>
</evidence>
<sequence>MPRFFRRLFKFPQMDFEMAVWEMTHLLYQPKKVFKSIYYHKQTKNTWHRPDPSFTYLLSFFLLLTSFAWAIAYSLSASSTAKLALMFIFVHFLGGSLFYATLAYFLVGRLLTSNRRVPGLLPGRIRRRQQGLFAPPPPLPANTANGPSGSEALEFGYSFDVGIRAFFPVYVLLYVVQFLFMPALAHRNLASTFFANTLYLAAYVYWTVIIFLGYNSLHFLHHTEWLLTPLVAWLVLWLVATVGGFNMAMHVGDWLFWGVKKA</sequence>
<protein>
    <recommendedName>
        <fullName evidence="9">UNC-50 family protein</fullName>
    </recommendedName>
</protein>
<evidence type="ECO:0000313" key="7">
    <source>
        <dbReference type="EMBL" id="KAF7506638.1"/>
    </source>
</evidence>
<feature type="transmembrane region" description="Helical" evidence="6">
    <location>
        <begin position="84"/>
        <end position="107"/>
    </location>
</feature>